<protein>
    <submittedName>
        <fullName evidence="1">Uncharacterized protein</fullName>
    </submittedName>
</protein>
<evidence type="ECO:0000313" key="1">
    <source>
        <dbReference type="EMBL" id="PWB86285.1"/>
    </source>
</evidence>
<keyword evidence="2" id="KW-1185">Reference proteome</keyword>
<proteinExistence type="predicted"/>
<reference evidence="1 2" key="1">
    <citation type="submission" date="2017-03" db="EMBL/GenBank/DDBJ databases">
        <title>Genome sequence of Methanobrevibacter wosei.</title>
        <authorList>
            <person name="Poehlein A."/>
            <person name="Seedorf H."/>
            <person name="Daniel R."/>
        </authorList>
    </citation>
    <scope>NUCLEOTIDE SEQUENCE [LARGE SCALE GENOMIC DNA]</scope>
    <source>
        <strain evidence="1 2">DSM 11979</strain>
    </source>
</reference>
<accession>A0A2U1S874</accession>
<evidence type="ECO:0000313" key="2">
    <source>
        <dbReference type="Proteomes" id="UP000245577"/>
    </source>
</evidence>
<gene>
    <name evidence="1" type="ORF">MBBWO_11400</name>
</gene>
<sequence>MNHDSKWANIQTEDPQFYETILEEINKDAKIYAEEVVKLRELMDLEEMEELEQLKELWELENPYEQDILELLGPESIDELDYLFEHDFEDYEDYDPFIFERGNMSEFFDELEFYEEQSEYYIRKKDMKYNYEAAEKEKLKDDSIDGVESCFERGYNLSDEECGWFHEKQY</sequence>
<dbReference type="RefSeq" id="WP_116669914.1">
    <property type="nucleotide sequence ID" value="NZ_CAUHNE010000055.1"/>
</dbReference>
<dbReference type="Proteomes" id="UP000245577">
    <property type="component" value="Unassembled WGS sequence"/>
</dbReference>
<comment type="caution">
    <text evidence="1">The sequence shown here is derived from an EMBL/GenBank/DDBJ whole genome shotgun (WGS) entry which is preliminary data.</text>
</comment>
<dbReference type="AlphaFoldDB" id="A0A2U1S874"/>
<organism evidence="1 2">
    <name type="scientific">Methanobrevibacter woesei</name>
    <dbReference type="NCBI Taxonomy" id="190976"/>
    <lineage>
        <taxon>Archaea</taxon>
        <taxon>Methanobacteriati</taxon>
        <taxon>Methanobacteriota</taxon>
        <taxon>Methanomada group</taxon>
        <taxon>Methanobacteria</taxon>
        <taxon>Methanobacteriales</taxon>
        <taxon>Methanobacteriaceae</taxon>
        <taxon>Methanobrevibacter</taxon>
    </lineage>
</organism>
<dbReference type="EMBL" id="MZGU01000004">
    <property type="protein sequence ID" value="PWB86285.1"/>
    <property type="molecule type" value="Genomic_DNA"/>
</dbReference>
<name>A0A2U1S874_9EURY</name>